<feature type="region of interest" description="Disordered" evidence="1">
    <location>
        <begin position="151"/>
        <end position="179"/>
    </location>
</feature>
<sequence length="179" mass="19409">LTKKSETCLKSSSRKLSSSVFSEDFTSNTTQKINSASHKKSIKTNNIKKKIPTKKTASLKNTHKVSKEKVIPSKEVSSSSDGSISNLNQTRSSINDCSTNENPNPDSSRQINGILVQSTDGNEKESATEDNLVTTTNNILLEDLVVSSNSCFPQTGDDVGNEKDQLSKELARGLNKDSV</sequence>
<feature type="non-terminal residue" evidence="2">
    <location>
        <position position="179"/>
    </location>
</feature>
<protein>
    <submittedName>
        <fullName evidence="2">Uncharacterized protein</fullName>
    </submittedName>
</protein>
<feature type="region of interest" description="Disordered" evidence="1">
    <location>
        <begin position="17"/>
        <end position="111"/>
    </location>
</feature>
<reference evidence="2" key="1">
    <citation type="submission" date="2015-11" db="EMBL/GenBank/DDBJ databases">
        <title>De novo transcriptome assembly of four potential Pierce s Disease insect vectors from Arizona vineyards.</title>
        <authorList>
            <person name="Tassone E.E."/>
        </authorList>
    </citation>
    <scope>NUCLEOTIDE SEQUENCE</scope>
</reference>
<organism evidence="2">
    <name type="scientific">Graphocephala atropunctata</name>
    <dbReference type="NCBI Taxonomy" id="36148"/>
    <lineage>
        <taxon>Eukaryota</taxon>
        <taxon>Metazoa</taxon>
        <taxon>Ecdysozoa</taxon>
        <taxon>Arthropoda</taxon>
        <taxon>Hexapoda</taxon>
        <taxon>Insecta</taxon>
        <taxon>Pterygota</taxon>
        <taxon>Neoptera</taxon>
        <taxon>Paraneoptera</taxon>
        <taxon>Hemiptera</taxon>
        <taxon>Auchenorrhyncha</taxon>
        <taxon>Membracoidea</taxon>
        <taxon>Cicadellidae</taxon>
        <taxon>Cicadellinae</taxon>
        <taxon>Cicadellini</taxon>
        <taxon>Graphocephala</taxon>
    </lineage>
</organism>
<feature type="compositionally biased region" description="Polar residues" evidence="1">
    <location>
        <begin position="86"/>
        <end position="111"/>
    </location>
</feature>
<dbReference type="AlphaFoldDB" id="A0A1B6LLB0"/>
<name>A0A1B6LLB0_9HEMI</name>
<feature type="compositionally biased region" description="Basic and acidic residues" evidence="1">
    <location>
        <begin position="160"/>
        <end position="179"/>
    </location>
</feature>
<accession>A0A1B6LLB0</accession>
<evidence type="ECO:0000313" key="2">
    <source>
        <dbReference type="EMBL" id="JAT24500.1"/>
    </source>
</evidence>
<feature type="non-terminal residue" evidence="2">
    <location>
        <position position="1"/>
    </location>
</feature>
<feature type="compositionally biased region" description="Basic residues" evidence="1">
    <location>
        <begin position="37"/>
        <end position="53"/>
    </location>
</feature>
<proteinExistence type="predicted"/>
<dbReference type="EMBL" id="GEBQ01015477">
    <property type="protein sequence ID" value="JAT24500.1"/>
    <property type="molecule type" value="Transcribed_RNA"/>
</dbReference>
<evidence type="ECO:0000256" key="1">
    <source>
        <dbReference type="SAM" id="MobiDB-lite"/>
    </source>
</evidence>
<gene>
    <name evidence="2" type="ORF">g.164</name>
</gene>
<feature type="compositionally biased region" description="Polar residues" evidence="1">
    <location>
        <begin position="20"/>
        <end position="36"/>
    </location>
</feature>
<feature type="compositionally biased region" description="Low complexity" evidence="1">
    <location>
        <begin position="73"/>
        <end position="85"/>
    </location>
</feature>